<proteinExistence type="inferred from homology"/>
<dbReference type="PANTHER" id="PTHR30272:SF1">
    <property type="entry name" value="3-HYDROXYACYL-[ACYL-CARRIER-PROTEIN] DEHYDRATASE"/>
    <property type="match status" value="1"/>
</dbReference>
<keyword evidence="4" id="KW-1185">Reference proteome</keyword>
<evidence type="ECO:0000256" key="1">
    <source>
        <dbReference type="ARBA" id="ARBA00009174"/>
    </source>
</evidence>
<gene>
    <name evidence="3" type="ORF">FrCorBMG51_05605</name>
</gene>
<accession>A0ABR5F6B9</accession>
<protein>
    <submittedName>
        <fullName evidence="3">3-hydroxyacyl-ACP dehydratase</fullName>
    </submittedName>
</protein>
<keyword evidence="2" id="KW-0456">Lyase</keyword>
<evidence type="ECO:0000256" key="2">
    <source>
        <dbReference type="ARBA" id="ARBA00023239"/>
    </source>
</evidence>
<organism evidence="3 4">
    <name type="scientific">Protofrankia coriariae</name>
    <dbReference type="NCBI Taxonomy" id="1562887"/>
    <lineage>
        <taxon>Bacteria</taxon>
        <taxon>Bacillati</taxon>
        <taxon>Actinomycetota</taxon>
        <taxon>Actinomycetes</taxon>
        <taxon>Frankiales</taxon>
        <taxon>Frankiaceae</taxon>
        <taxon>Protofrankia</taxon>
    </lineage>
</organism>
<dbReference type="InterPro" id="IPR013114">
    <property type="entry name" value="FabA_FabZ"/>
</dbReference>
<dbReference type="Gene3D" id="3.10.129.10">
    <property type="entry name" value="Hotdog Thioesterase"/>
    <property type="match status" value="1"/>
</dbReference>
<dbReference type="Proteomes" id="UP000035425">
    <property type="component" value="Unassembled WGS sequence"/>
</dbReference>
<comment type="caution">
    <text evidence="3">The sequence shown here is derived from an EMBL/GenBank/DDBJ whole genome shotgun (WGS) entry which is preliminary data.</text>
</comment>
<comment type="similarity">
    <text evidence="1">Belongs to the thioester dehydratase family. FabZ subfamily.</text>
</comment>
<dbReference type="RefSeq" id="WP_047222041.1">
    <property type="nucleotide sequence ID" value="NZ_JWIO01000006.1"/>
</dbReference>
<dbReference type="InterPro" id="IPR029069">
    <property type="entry name" value="HotDog_dom_sf"/>
</dbReference>
<reference evidence="3 4" key="1">
    <citation type="submission" date="2014-12" db="EMBL/GenBank/DDBJ databases">
        <title>Frankia sp. BMG5.1 draft genome.</title>
        <authorList>
            <person name="Gtari M."/>
            <person name="Ghodhbane-Gtari F."/>
            <person name="Nouioui I."/>
            <person name="Ktari A."/>
            <person name="Hezbri K."/>
            <person name="Mimouni W."/>
            <person name="Sbissi I."/>
            <person name="Ayari A."/>
            <person name="Yamanaka T."/>
            <person name="Normand P."/>
            <person name="Tisa L.S."/>
            <person name="Boudabous A."/>
        </authorList>
    </citation>
    <scope>NUCLEOTIDE SEQUENCE [LARGE SCALE GENOMIC DNA]</scope>
    <source>
        <strain evidence="3 4">BMG5.1</strain>
    </source>
</reference>
<dbReference type="PANTHER" id="PTHR30272">
    <property type="entry name" value="3-HYDROXYACYL-[ACYL-CARRIER-PROTEIN] DEHYDRATASE"/>
    <property type="match status" value="1"/>
</dbReference>
<evidence type="ECO:0000313" key="4">
    <source>
        <dbReference type="Proteomes" id="UP000035425"/>
    </source>
</evidence>
<dbReference type="SUPFAM" id="SSF54637">
    <property type="entry name" value="Thioesterase/thiol ester dehydrase-isomerase"/>
    <property type="match status" value="1"/>
</dbReference>
<dbReference type="EMBL" id="JWIO01000006">
    <property type="protein sequence ID" value="KLL12208.1"/>
    <property type="molecule type" value="Genomic_DNA"/>
</dbReference>
<sequence length="160" mass="17702">MIGVAEIKRIIPHRFPVLLLDGVSEVDPGRSLVAYKAVTSREPHFADLDEYAAPEAYAYPVSLLLESWAQAAVLLARWAEPNPDVLTGRVELLAGIRRVELPHPVYPGSVLRHHVELVRAVDDAAIFTGRTEVDGVTVVRVGQFTLASRTIDMLRLETKE</sequence>
<evidence type="ECO:0000313" key="3">
    <source>
        <dbReference type="EMBL" id="KLL12208.1"/>
    </source>
</evidence>
<dbReference type="Pfam" id="PF07977">
    <property type="entry name" value="FabA"/>
    <property type="match status" value="1"/>
</dbReference>
<name>A0ABR5F6B9_9ACTN</name>